<dbReference type="PANTHER" id="PTHR30183:SF6">
    <property type="entry name" value="INNER MEMBRANE ABC TRANSPORTER PERMEASE PROTEIN YNJC"/>
    <property type="match status" value="1"/>
</dbReference>
<feature type="transmembrane region" description="Helical" evidence="7">
    <location>
        <begin position="152"/>
        <end position="176"/>
    </location>
</feature>
<dbReference type="InterPro" id="IPR035906">
    <property type="entry name" value="MetI-like_sf"/>
</dbReference>
<keyword evidence="2" id="KW-0813">Transport</keyword>
<feature type="transmembrane region" description="Helical" evidence="7">
    <location>
        <begin position="527"/>
        <end position="549"/>
    </location>
</feature>
<feature type="transmembrane region" description="Helical" evidence="7">
    <location>
        <begin position="393"/>
        <end position="413"/>
    </location>
</feature>
<keyword evidence="3" id="KW-1003">Cell membrane</keyword>
<evidence type="ECO:0000256" key="2">
    <source>
        <dbReference type="ARBA" id="ARBA00022448"/>
    </source>
</evidence>
<feature type="transmembrane region" description="Helical" evidence="7">
    <location>
        <begin position="257"/>
        <end position="280"/>
    </location>
</feature>
<organism evidence="9 10">
    <name type="scientific">Agarivorans gilvus</name>
    <dbReference type="NCBI Taxonomy" id="680279"/>
    <lineage>
        <taxon>Bacteria</taxon>
        <taxon>Pseudomonadati</taxon>
        <taxon>Pseudomonadota</taxon>
        <taxon>Gammaproteobacteria</taxon>
        <taxon>Alteromonadales</taxon>
        <taxon>Alteromonadaceae</taxon>
        <taxon>Agarivorans</taxon>
    </lineage>
</organism>
<dbReference type="EMBL" id="BMDY01000003">
    <property type="protein sequence ID" value="GGA96895.1"/>
    <property type="molecule type" value="Genomic_DNA"/>
</dbReference>
<dbReference type="RefSeq" id="WP_055732759.1">
    <property type="nucleotide sequence ID" value="NZ_BMDY01000003.1"/>
</dbReference>
<keyword evidence="6 7" id="KW-0472">Membrane</keyword>
<feature type="transmembrane region" description="Helical" evidence="7">
    <location>
        <begin position="61"/>
        <end position="87"/>
    </location>
</feature>
<feature type="transmembrane region" description="Helical" evidence="7">
    <location>
        <begin position="305"/>
        <end position="330"/>
    </location>
</feature>
<evidence type="ECO:0000256" key="1">
    <source>
        <dbReference type="ARBA" id="ARBA00004651"/>
    </source>
</evidence>
<feature type="domain" description="ABC transmembrane type-1" evidence="8">
    <location>
        <begin position="359"/>
        <end position="546"/>
    </location>
</feature>
<dbReference type="Gene3D" id="1.10.3720.10">
    <property type="entry name" value="MetI-like"/>
    <property type="match status" value="2"/>
</dbReference>
<feature type="transmembrane region" description="Helical" evidence="7">
    <location>
        <begin position="483"/>
        <end position="507"/>
    </location>
</feature>
<keyword evidence="10" id="KW-1185">Reference proteome</keyword>
<feature type="domain" description="ABC transmembrane type-1" evidence="8">
    <location>
        <begin position="61"/>
        <end position="276"/>
    </location>
</feature>
<reference evidence="10" key="1">
    <citation type="journal article" date="2019" name="Int. J. Syst. Evol. Microbiol.">
        <title>The Global Catalogue of Microorganisms (GCM) 10K type strain sequencing project: providing services to taxonomists for standard genome sequencing and annotation.</title>
        <authorList>
            <consortium name="The Broad Institute Genomics Platform"/>
            <consortium name="The Broad Institute Genome Sequencing Center for Infectious Disease"/>
            <person name="Wu L."/>
            <person name="Ma J."/>
        </authorList>
    </citation>
    <scope>NUCLEOTIDE SEQUENCE [LARGE SCALE GENOMIC DNA]</scope>
    <source>
        <strain evidence="10">CGMCC 1.10131</strain>
    </source>
</reference>
<comment type="caution">
    <text evidence="9">The sequence shown here is derived from an EMBL/GenBank/DDBJ whole genome shotgun (WGS) entry which is preliminary data.</text>
</comment>
<dbReference type="InterPro" id="IPR000515">
    <property type="entry name" value="MetI-like"/>
</dbReference>
<proteinExistence type="predicted"/>
<sequence length="562" mass="63772">MRRLYDRAGIVFPAISLLLLLLPVVLGLLATLLPAFGYFPLAGKTELSLAAWQQLLTYPSLWRSLGLSLLTGWSAALLSLVCALWLLMHCYHSRYWSWLEKSLAPFLAIPHVAMAIALLFLLAPSGWLMRWVSPWLSGFNYPPLWQTTQDPWGLSLILALWLKELPFLLFVLLAACSQLPIKRSLMVGQSLGYSRAQVWKQILFPQLLRRIRLAFFCVLAFSLTVVDVAQIIGPSRPVTLGLLVWQWFSDSYLEHRLLGAAGAILLLLSVGLSLALALWLEKIYLAANLVCAMRGLRKVEGQSRWAMCLVAVVMLCLILSLALMLIWSFAWRWRFPEALPSEWSLRYWQQAGSYLIEPLLNSLIIAVASAALSLVLVIACLEYQVKRQISGGWWSLVIYLPLLLPQVAFLFGMQVELFRYRLDGLLISVIWAHLIFVLPYVYLSLVDSYRGFDQRYMQAAISLSHSYWRSLFKVKLPMLTRPLGFAFAIGFAVSIAQYLPTLFAGAGRLSTLTTEAVALASGGDRRITAVMVIWQTLLPLLVYSMVIIWPKWRYRQRREMQN</sequence>
<evidence type="ECO:0000313" key="9">
    <source>
        <dbReference type="EMBL" id="GGA96895.1"/>
    </source>
</evidence>
<evidence type="ECO:0000313" key="10">
    <source>
        <dbReference type="Proteomes" id="UP000651977"/>
    </source>
</evidence>
<dbReference type="CDD" id="cd06261">
    <property type="entry name" value="TM_PBP2"/>
    <property type="match status" value="2"/>
</dbReference>
<feature type="transmembrane region" description="Helical" evidence="7">
    <location>
        <begin position="108"/>
        <end position="132"/>
    </location>
</feature>
<feature type="transmembrane region" description="Helical" evidence="7">
    <location>
        <begin position="213"/>
        <end position="233"/>
    </location>
</feature>
<accession>A0ABQ1HYQ3</accession>
<evidence type="ECO:0000256" key="6">
    <source>
        <dbReference type="ARBA" id="ARBA00023136"/>
    </source>
</evidence>
<evidence type="ECO:0000256" key="4">
    <source>
        <dbReference type="ARBA" id="ARBA00022692"/>
    </source>
</evidence>
<name>A0ABQ1HYQ3_9ALTE</name>
<dbReference type="PANTHER" id="PTHR30183">
    <property type="entry name" value="MOLYBDENUM TRANSPORT SYSTEM PERMEASE PROTEIN MODB"/>
    <property type="match status" value="1"/>
</dbReference>
<evidence type="ECO:0000259" key="8">
    <source>
        <dbReference type="PROSITE" id="PS50928"/>
    </source>
</evidence>
<feature type="transmembrane region" description="Helical" evidence="7">
    <location>
        <begin position="12"/>
        <end position="41"/>
    </location>
</feature>
<dbReference type="Proteomes" id="UP000651977">
    <property type="component" value="Unassembled WGS sequence"/>
</dbReference>
<protein>
    <submittedName>
        <fullName evidence="9">ABC transporter permease</fullName>
    </submittedName>
</protein>
<gene>
    <name evidence="9" type="ORF">GCM10007414_07370</name>
</gene>
<evidence type="ECO:0000256" key="7">
    <source>
        <dbReference type="SAM" id="Phobius"/>
    </source>
</evidence>
<comment type="subcellular location">
    <subcellularLocation>
        <location evidence="1">Cell membrane</location>
        <topology evidence="1">Multi-pass membrane protein</topology>
    </subcellularLocation>
</comment>
<dbReference type="PROSITE" id="PS50928">
    <property type="entry name" value="ABC_TM1"/>
    <property type="match status" value="2"/>
</dbReference>
<dbReference type="SUPFAM" id="SSF161098">
    <property type="entry name" value="MetI-like"/>
    <property type="match status" value="2"/>
</dbReference>
<keyword evidence="5 7" id="KW-1133">Transmembrane helix</keyword>
<evidence type="ECO:0000256" key="3">
    <source>
        <dbReference type="ARBA" id="ARBA00022475"/>
    </source>
</evidence>
<feature type="transmembrane region" description="Helical" evidence="7">
    <location>
        <begin position="425"/>
        <end position="445"/>
    </location>
</feature>
<feature type="transmembrane region" description="Helical" evidence="7">
    <location>
        <begin position="359"/>
        <end position="381"/>
    </location>
</feature>
<keyword evidence="4 7" id="KW-0812">Transmembrane</keyword>
<evidence type="ECO:0000256" key="5">
    <source>
        <dbReference type="ARBA" id="ARBA00022989"/>
    </source>
</evidence>